<feature type="transmembrane region" description="Helical" evidence="8">
    <location>
        <begin position="338"/>
        <end position="361"/>
    </location>
</feature>
<protein>
    <submittedName>
        <fullName evidence="10">MMPL family transporter</fullName>
    </submittedName>
</protein>
<dbReference type="PANTHER" id="PTHR33406">
    <property type="entry name" value="MEMBRANE PROTEIN MJ1562-RELATED"/>
    <property type="match status" value="1"/>
</dbReference>
<feature type="transmembrane region" description="Helical" evidence="8">
    <location>
        <begin position="264"/>
        <end position="286"/>
    </location>
</feature>
<dbReference type="RefSeq" id="WP_263994272.1">
    <property type="nucleotide sequence ID" value="NZ_JACKVK010000002.1"/>
</dbReference>
<dbReference type="InterPro" id="IPR004869">
    <property type="entry name" value="MMPL_dom"/>
</dbReference>
<feature type="transmembrane region" description="Helical" evidence="8">
    <location>
        <begin position="307"/>
        <end position="332"/>
    </location>
</feature>
<feature type="transmembrane region" description="Helical" evidence="8">
    <location>
        <begin position="205"/>
        <end position="224"/>
    </location>
</feature>
<dbReference type="GO" id="GO:0005886">
    <property type="term" value="C:plasma membrane"/>
    <property type="evidence" value="ECO:0007669"/>
    <property type="project" value="UniProtKB-SubCell"/>
</dbReference>
<dbReference type="InterPro" id="IPR004707">
    <property type="entry name" value="MmpL_fam"/>
</dbReference>
<feature type="transmembrane region" description="Helical" evidence="8">
    <location>
        <begin position="231"/>
        <end position="252"/>
    </location>
</feature>
<name>A0A9X3BRF5_9MYCO</name>
<evidence type="ECO:0000259" key="9">
    <source>
        <dbReference type="Pfam" id="PF03176"/>
    </source>
</evidence>
<keyword evidence="3" id="KW-1003">Cell membrane</keyword>
<comment type="subcellular location">
    <subcellularLocation>
        <location evidence="1">Cell membrane</location>
        <topology evidence="1">Multi-pass membrane protein</topology>
    </subcellularLocation>
</comment>
<dbReference type="Gene3D" id="1.20.1640.10">
    <property type="entry name" value="Multidrug efflux transporter AcrB transmembrane domain"/>
    <property type="match status" value="2"/>
</dbReference>
<evidence type="ECO:0000256" key="2">
    <source>
        <dbReference type="ARBA" id="ARBA00010157"/>
    </source>
</evidence>
<dbReference type="EMBL" id="JACKVK010000002">
    <property type="protein sequence ID" value="MCV7419479.1"/>
    <property type="molecule type" value="Genomic_DNA"/>
</dbReference>
<dbReference type="PANTHER" id="PTHR33406:SF6">
    <property type="entry name" value="MEMBRANE PROTEIN YDGH-RELATED"/>
    <property type="match status" value="1"/>
</dbReference>
<evidence type="ECO:0000256" key="1">
    <source>
        <dbReference type="ARBA" id="ARBA00004651"/>
    </source>
</evidence>
<comment type="caution">
    <text evidence="10">The sequence shown here is derived from an EMBL/GenBank/DDBJ whole genome shotgun (WGS) entry which is preliminary data.</text>
</comment>
<evidence type="ECO:0000313" key="11">
    <source>
        <dbReference type="Proteomes" id="UP001141629"/>
    </source>
</evidence>
<dbReference type="InterPro" id="IPR050545">
    <property type="entry name" value="Mycobact_MmpL"/>
</dbReference>
<reference evidence="10" key="1">
    <citation type="submission" date="2020-07" db="EMBL/GenBank/DDBJ databases">
        <authorList>
            <person name="Pettersson B.M.F."/>
            <person name="Behra P.R.K."/>
            <person name="Ramesh M."/>
            <person name="Das S."/>
            <person name="Dasgupta S."/>
            <person name="Kirsebom L.A."/>
        </authorList>
    </citation>
    <scope>NUCLEOTIDE SEQUENCE</scope>
    <source>
        <strain evidence="10">DSM 44838</strain>
    </source>
</reference>
<dbReference type="AlphaFoldDB" id="A0A9X3BRF5"/>
<keyword evidence="5 8" id="KW-1133">Transmembrane helix</keyword>
<evidence type="ECO:0000313" key="10">
    <source>
        <dbReference type="EMBL" id="MCV7419479.1"/>
    </source>
</evidence>
<dbReference type="SUPFAM" id="SSF82866">
    <property type="entry name" value="Multidrug efflux transporter AcrB transmembrane domain"/>
    <property type="match status" value="2"/>
</dbReference>
<feature type="transmembrane region" description="Helical" evidence="8">
    <location>
        <begin position="28"/>
        <end position="51"/>
    </location>
</feature>
<evidence type="ECO:0000256" key="4">
    <source>
        <dbReference type="ARBA" id="ARBA00022692"/>
    </source>
</evidence>
<proteinExistence type="inferred from homology"/>
<dbReference type="NCBIfam" id="TIGR00833">
    <property type="entry name" value="actII"/>
    <property type="match status" value="1"/>
</dbReference>
<feature type="region of interest" description="Disordered" evidence="7">
    <location>
        <begin position="953"/>
        <end position="972"/>
    </location>
</feature>
<feature type="domain" description="Membrane transport protein MMPL" evidence="9">
    <location>
        <begin position="65"/>
        <end position="393"/>
    </location>
</feature>
<accession>A0A9X3BRF5</accession>
<evidence type="ECO:0000256" key="8">
    <source>
        <dbReference type="SAM" id="Phobius"/>
    </source>
</evidence>
<feature type="transmembrane region" description="Helical" evidence="8">
    <location>
        <begin position="874"/>
        <end position="897"/>
    </location>
</feature>
<comment type="similarity">
    <text evidence="2">Belongs to the resistance-nodulation-cell division (RND) (TC 2.A.6) family. MmpL subfamily.</text>
</comment>
<gene>
    <name evidence="10" type="ORF">H7K45_02915</name>
</gene>
<feature type="transmembrane region" description="Helical" evidence="8">
    <location>
        <begin position="903"/>
        <end position="925"/>
    </location>
</feature>
<feature type="transmembrane region" description="Helical" evidence="8">
    <location>
        <begin position="382"/>
        <end position="408"/>
    </location>
</feature>
<feature type="transmembrane region" description="Helical" evidence="8">
    <location>
        <begin position="830"/>
        <end position="853"/>
    </location>
</feature>
<dbReference type="Proteomes" id="UP001141629">
    <property type="component" value="Unassembled WGS sequence"/>
</dbReference>
<keyword evidence="6 8" id="KW-0472">Membrane</keyword>
<reference evidence="10" key="2">
    <citation type="journal article" date="2022" name="BMC Genomics">
        <title>Comparative genome analysis of mycobacteria focusing on tRNA and non-coding RNA.</title>
        <authorList>
            <person name="Behra P.R.K."/>
            <person name="Pettersson B.M.F."/>
            <person name="Ramesh M."/>
            <person name="Das S."/>
            <person name="Dasgupta S."/>
            <person name="Kirsebom L.A."/>
        </authorList>
    </citation>
    <scope>NUCLEOTIDE SEQUENCE</scope>
    <source>
        <strain evidence="10">DSM 44838</strain>
    </source>
</reference>
<evidence type="ECO:0000256" key="5">
    <source>
        <dbReference type="ARBA" id="ARBA00022989"/>
    </source>
</evidence>
<feature type="domain" description="Membrane transport protein MMPL" evidence="9">
    <location>
        <begin position="617"/>
        <end position="942"/>
    </location>
</feature>
<evidence type="ECO:0000256" key="3">
    <source>
        <dbReference type="ARBA" id="ARBA00022475"/>
    </source>
</evidence>
<evidence type="ECO:0000256" key="6">
    <source>
        <dbReference type="ARBA" id="ARBA00023136"/>
    </source>
</evidence>
<evidence type="ECO:0000256" key="7">
    <source>
        <dbReference type="SAM" id="MobiDB-lite"/>
    </source>
</evidence>
<feature type="transmembrane region" description="Helical" evidence="8">
    <location>
        <begin position="776"/>
        <end position="794"/>
    </location>
</feature>
<sequence>MTHATPDAPAQTPSGDGSRPKRPYLPHAIRLFSVPIVLFWVVVAVLVNVLAPQLEVVGELHSAPMAPEDAPSMTSMKLMGGNFKEFNSNSTVMVVIEGQQPLGPDAHDYYNAIIKKLQTDPEHIQHIQDFWGDTLTAAGAQSSDGKASYVMINLAGEQGQTLANEGVDFVRKVIAETKAPPGVQAYVAGPAALTDDLHVIGNASLAQITLITLAAIALMLLIVYRSIRTTLVQLFLTFLGLLTARGVVSVLATNGAFGLTTFAGNILTMLAIAAATDYGIFIFGRYREDRAMGLDRDDSYYATFKSVAPVIVGSGMTIAGATYCLSFCRLPYFSTMGAPVAIGMIVVVVIAVTLGPAVLFLGSKVGLYESKRPAQSRFWRKVGTAVVRWPAPIFVVSLFVVLIGIVAIPGYKPAYNDQYYLPKDAPTNVGFAAADRHFSQARMNPDILMVNSEHDMRNPADMLVLNAVARNVMHTDGIAMVQSITRPLGIPIQHSSIPFQTSVSGQTSNMNLPFQRAQLADQLRTIDSTNASIAILEQQYQLSLQQTRLTQDSADKSRDLLATTEKLRDNIANFDDTFRPMRAYFYWEPHCFDIPLCSAIRSLFDSLDGIDELTDRTGAVQGNTDQLAALAPKLTALLPQTLATMKQSRDLALASYNSQKALLDQMEASNDTALAMGAAFDNAKNDDLFFLPPEAFQNPDFKRGLAMFLSPDGKSARMFITHEGDPATVDGIARVDSERKAAQDALKMSSLSDAKIYLGGVAATYRDMADGAKYDLMIAVVSALTLIFMIMIILTRSAVAALVIVTTAASSIAASFGISVLLWQDLFGKPIQWLVMLMSVIILLAVGSDYNLLLVSRFKDEIHAGLKTGIIRSMAGTGGVVTSAGLVFAATMAAMMFSKLVVLAQMGSTIAIGLLVDTFIVRSLLMPSIATLLGRWFWWPLVVYPRGDNHFRKTPPPAASDDTDTAPVPVPS</sequence>
<keyword evidence="4 8" id="KW-0812">Transmembrane</keyword>
<feature type="transmembrane region" description="Helical" evidence="8">
    <location>
        <begin position="801"/>
        <end position="824"/>
    </location>
</feature>
<feature type="region of interest" description="Disordered" evidence="7">
    <location>
        <begin position="1"/>
        <end position="21"/>
    </location>
</feature>
<organism evidence="10 11">
    <name type="scientific">Mycobacterium yunnanensis</name>
    <dbReference type="NCBI Taxonomy" id="368477"/>
    <lineage>
        <taxon>Bacteria</taxon>
        <taxon>Bacillati</taxon>
        <taxon>Actinomycetota</taxon>
        <taxon>Actinomycetes</taxon>
        <taxon>Mycobacteriales</taxon>
        <taxon>Mycobacteriaceae</taxon>
        <taxon>Mycobacterium</taxon>
    </lineage>
</organism>
<dbReference type="Pfam" id="PF03176">
    <property type="entry name" value="MMPL"/>
    <property type="match status" value="2"/>
</dbReference>
<keyword evidence="11" id="KW-1185">Reference proteome</keyword>